<name>A0A2R5G616_9STRA</name>
<evidence type="ECO:0000256" key="4">
    <source>
        <dbReference type="ARBA" id="ARBA00022679"/>
    </source>
</evidence>
<feature type="active site" description="Glycyl thioester intermediate" evidence="6">
    <location>
        <position position="747"/>
    </location>
</feature>
<dbReference type="PANTHER" id="PTHR11254">
    <property type="entry name" value="HECT DOMAIN UBIQUITIN-PROTEIN LIGASE"/>
    <property type="match status" value="1"/>
</dbReference>
<evidence type="ECO:0000256" key="5">
    <source>
        <dbReference type="ARBA" id="ARBA00022786"/>
    </source>
</evidence>
<dbReference type="FunFam" id="3.90.1750.10:FF:000079">
    <property type="entry name" value="E3 ubiquitin-protein ligase"/>
    <property type="match status" value="1"/>
</dbReference>
<keyword evidence="5 6" id="KW-0833">Ubl conjugation pathway</keyword>
<organism evidence="9 10">
    <name type="scientific">Hondaea fermentalgiana</name>
    <dbReference type="NCBI Taxonomy" id="2315210"/>
    <lineage>
        <taxon>Eukaryota</taxon>
        <taxon>Sar</taxon>
        <taxon>Stramenopiles</taxon>
        <taxon>Bigyra</taxon>
        <taxon>Labyrinthulomycetes</taxon>
        <taxon>Thraustochytrida</taxon>
        <taxon>Thraustochytriidae</taxon>
        <taxon>Hondaea</taxon>
    </lineage>
</organism>
<protein>
    <recommendedName>
        <fullName evidence="3">HECT-type E3 ubiquitin transferase</fullName>
        <ecNumber evidence="3">2.3.2.26</ecNumber>
    </recommendedName>
</protein>
<dbReference type="Gene3D" id="3.30.2410.10">
    <property type="entry name" value="Hect, E3 ligase catalytic domain"/>
    <property type="match status" value="1"/>
</dbReference>
<dbReference type="PROSITE" id="PS50237">
    <property type="entry name" value="HECT"/>
    <property type="match status" value="1"/>
</dbReference>
<dbReference type="FunFam" id="3.30.2160.10:FF:000002">
    <property type="entry name" value="Putative Ubiquitin-protein ligase E3C"/>
    <property type="match status" value="1"/>
</dbReference>
<evidence type="ECO:0000256" key="6">
    <source>
        <dbReference type="PROSITE-ProRule" id="PRU00104"/>
    </source>
</evidence>
<dbReference type="CDD" id="cd00078">
    <property type="entry name" value="HECTc"/>
    <property type="match status" value="1"/>
</dbReference>
<accession>A0A2R5G616</accession>
<dbReference type="Gene3D" id="3.90.1750.10">
    <property type="entry name" value="Hect, E3 ligase catalytic domains"/>
    <property type="match status" value="1"/>
</dbReference>
<keyword evidence="4" id="KW-0808">Transferase</keyword>
<sequence>MGNGKSTGSGRPSRTASRREAAAGSTSSSAPSGGATASSSSLMRHANRGQGATVRRGQASAPPQQQQQAASSGPVRCPRCRRLLQPPAGHERFLCPCGQMLMAPSASGPAQQQQQQQQQQVQQTTMQRRQQFQGNAQTQNQVQHVRCPNCNTTLAPPPGAPVFRCPCGTHLRAPNISRMQVSQRALVDPSTGLNGADNPTDPQRDTEVVQNNPEMVASYVQRRSEQQWLREVSKDGKTLVWVNLQSDEEERRKLLLEEQCLKELPDKVPDLSTKQLYEKLEAMSVSTEACENDDDLRDLLLNVREQLLEESLDELRSRLDGLGVSYEGLISPEELSDRLITAVWYDGLYDDGYVREVLPDHSLDWIPASRFELDPGLPPRPMNASTLVHMSTQPFKDKLEWFRSQMKDMKTPWEDGHVQVKVRRRELLRDAFTNLNKLDPEHMRRHFRFEFLQEPGLDAGGVAREFFELVTDSIFNVDFGLFEYSGVDNICYSINPSSGIANELHMRYFFFLGRIMGKALFDGHIIPAHLTRPMYKHLLGFPITEADIEFVDPVVYKSMIDIKECEDVEYLYLDFTTATRVFGETQSVELKPGGADIEVTNENREQYLHLLVKFILFDRIAPQLSMLLRGFYEVVPAHLISIFDHQELELLMCGLPNIDIDDWRKNTAYRGEYQSKGDRHKVVQWFWEVIEEFSQEQRAKFLQFATGTSRVPVQGFQALQSSEGVLKLFTIDSVAYDKSVFPRSHTCFNRIDLPVYPNKAALKTYVLKALSMEAVGFAEE</sequence>
<dbReference type="GO" id="GO:0061630">
    <property type="term" value="F:ubiquitin protein ligase activity"/>
    <property type="evidence" value="ECO:0007669"/>
    <property type="project" value="UniProtKB-EC"/>
</dbReference>
<dbReference type="SUPFAM" id="SSF56204">
    <property type="entry name" value="Hect, E3 ligase catalytic domain"/>
    <property type="match status" value="1"/>
</dbReference>
<dbReference type="EC" id="2.3.2.26" evidence="3"/>
<proteinExistence type="predicted"/>
<dbReference type="Proteomes" id="UP000241890">
    <property type="component" value="Unassembled WGS sequence"/>
</dbReference>
<reference evidence="9 10" key="1">
    <citation type="submission" date="2017-12" db="EMBL/GenBank/DDBJ databases">
        <title>Sequencing, de novo assembly and annotation of complete genome of a new Thraustochytrid species, strain FCC1311.</title>
        <authorList>
            <person name="Sedici K."/>
            <person name="Godart F."/>
            <person name="Aiese Cigliano R."/>
            <person name="Sanseverino W."/>
            <person name="Barakat M."/>
            <person name="Ortet P."/>
            <person name="Marechal E."/>
            <person name="Cagnac O."/>
            <person name="Amato A."/>
        </authorList>
    </citation>
    <scope>NUCLEOTIDE SEQUENCE [LARGE SCALE GENOMIC DNA]</scope>
</reference>
<evidence type="ECO:0000256" key="7">
    <source>
        <dbReference type="SAM" id="MobiDB-lite"/>
    </source>
</evidence>
<comment type="catalytic activity">
    <reaction evidence="1">
        <text>S-ubiquitinyl-[E2 ubiquitin-conjugating enzyme]-L-cysteine + [acceptor protein]-L-lysine = [E2 ubiquitin-conjugating enzyme]-L-cysteine + N(6)-ubiquitinyl-[acceptor protein]-L-lysine.</text>
        <dbReference type="EC" id="2.3.2.26"/>
    </reaction>
</comment>
<dbReference type="GO" id="GO:0016567">
    <property type="term" value="P:protein ubiquitination"/>
    <property type="evidence" value="ECO:0007669"/>
    <property type="project" value="TreeGrafter"/>
</dbReference>
<dbReference type="InterPro" id="IPR000569">
    <property type="entry name" value="HECT_dom"/>
</dbReference>
<feature type="compositionally biased region" description="Low complexity" evidence="7">
    <location>
        <begin position="111"/>
        <end position="139"/>
    </location>
</feature>
<gene>
    <name evidence="9" type="ORF">FCC1311_014352</name>
</gene>
<evidence type="ECO:0000256" key="2">
    <source>
        <dbReference type="ARBA" id="ARBA00004906"/>
    </source>
</evidence>
<dbReference type="Pfam" id="PF00632">
    <property type="entry name" value="HECT"/>
    <property type="match status" value="1"/>
</dbReference>
<dbReference type="Gene3D" id="3.30.2160.10">
    <property type="entry name" value="Hect, E3 ligase catalytic domain"/>
    <property type="match status" value="1"/>
</dbReference>
<dbReference type="EMBL" id="BEYU01000012">
    <property type="protein sequence ID" value="GBG25218.1"/>
    <property type="molecule type" value="Genomic_DNA"/>
</dbReference>
<evidence type="ECO:0000256" key="3">
    <source>
        <dbReference type="ARBA" id="ARBA00012485"/>
    </source>
</evidence>
<feature type="compositionally biased region" description="Low complexity" evidence="7">
    <location>
        <begin position="22"/>
        <end position="41"/>
    </location>
</feature>
<dbReference type="InterPro" id="IPR050409">
    <property type="entry name" value="E3_ubiq-protein_ligase"/>
</dbReference>
<evidence type="ECO:0000259" key="8">
    <source>
        <dbReference type="PROSITE" id="PS50237"/>
    </source>
</evidence>
<dbReference type="InParanoid" id="A0A2R5G616"/>
<dbReference type="OrthoDB" id="8068875at2759"/>
<evidence type="ECO:0000256" key="1">
    <source>
        <dbReference type="ARBA" id="ARBA00000885"/>
    </source>
</evidence>
<dbReference type="GO" id="GO:0005737">
    <property type="term" value="C:cytoplasm"/>
    <property type="evidence" value="ECO:0007669"/>
    <property type="project" value="TreeGrafter"/>
</dbReference>
<comment type="caution">
    <text evidence="9">The sequence shown here is derived from an EMBL/GenBank/DDBJ whole genome shotgun (WGS) entry which is preliminary data.</text>
</comment>
<feature type="region of interest" description="Disordered" evidence="7">
    <location>
        <begin position="1"/>
        <end position="78"/>
    </location>
</feature>
<dbReference type="AlphaFoldDB" id="A0A2R5G616"/>
<dbReference type="SMART" id="SM00119">
    <property type="entry name" value="HECTc"/>
    <property type="match status" value="1"/>
</dbReference>
<feature type="domain" description="HECT" evidence="8">
    <location>
        <begin position="439"/>
        <end position="780"/>
    </location>
</feature>
<dbReference type="PANTHER" id="PTHR11254:SF440">
    <property type="entry name" value="E3 UBIQUITIN-PROTEIN LIGASE NEDD-4"/>
    <property type="match status" value="1"/>
</dbReference>
<dbReference type="FunFam" id="3.30.2410.10:FF:000009">
    <property type="entry name" value="Probable E3 ubiquitin-protein ligase HECTD2"/>
    <property type="match status" value="1"/>
</dbReference>
<keyword evidence="10" id="KW-1185">Reference proteome</keyword>
<comment type="pathway">
    <text evidence="2">Protein modification; protein ubiquitination.</text>
</comment>
<feature type="compositionally biased region" description="Low complexity" evidence="7">
    <location>
        <begin position="57"/>
        <end position="78"/>
    </location>
</feature>
<dbReference type="GO" id="GO:0006511">
    <property type="term" value="P:ubiquitin-dependent protein catabolic process"/>
    <property type="evidence" value="ECO:0007669"/>
    <property type="project" value="TreeGrafter"/>
</dbReference>
<evidence type="ECO:0000313" key="9">
    <source>
        <dbReference type="EMBL" id="GBG25218.1"/>
    </source>
</evidence>
<evidence type="ECO:0000313" key="10">
    <source>
        <dbReference type="Proteomes" id="UP000241890"/>
    </source>
</evidence>
<feature type="region of interest" description="Disordered" evidence="7">
    <location>
        <begin position="105"/>
        <end position="139"/>
    </location>
</feature>
<dbReference type="InterPro" id="IPR035983">
    <property type="entry name" value="Hect_E3_ubiquitin_ligase"/>
</dbReference>